<comment type="caution">
    <text evidence="1">The sequence shown here is derived from an EMBL/GenBank/DDBJ whole genome shotgun (WGS) entry which is preliminary data.</text>
</comment>
<accession>A0AAN9K8I5</accession>
<evidence type="ECO:0000313" key="1">
    <source>
        <dbReference type="EMBL" id="KAK7312885.1"/>
    </source>
</evidence>
<dbReference type="Proteomes" id="UP001367508">
    <property type="component" value="Unassembled WGS sequence"/>
</dbReference>
<name>A0AAN9K8I5_CANGL</name>
<dbReference type="AlphaFoldDB" id="A0AAN9K8I5"/>
<evidence type="ECO:0000313" key="2">
    <source>
        <dbReference type="Proteomes" id="UP001367508"/>
    </source>
</evidence>
<sequence>MLNKVIINRIYKLLFIGTRVLISQLQYADDVVFTEDATSNNLWTLKFLLTCLERIADLKVNFSKSIIVEINVAKDDKLPIGDNPRKEKCWTRIIQAFCNRLTTRKVRFISMDGHITLLNVVLSSSPVYYFSFYKAPTKYMVKTTYAELAKTKETIDHLFVQFKMMNSIWRKKQINIHKTAMIQRIKTTLIEQKVKHSLKQTLGAVSCTKFETITATTKHGYNQH</sequence>
<dbReference type="PANTHER" id="PTHR33116">
    <property type="entry name" value="REVERSE TRANSCRIPTASE ZINC-BINDING DOMAIN-CONTAINING PROTEIN-RELATED-RELATED"/>
    <property type="match status" value="1"/>
</dbReference>
<protein>
    <recommendedName>
        <fullName evidence="3">Reverse transcriptase domain-containing protein</fullName>
    </recommendedName>
</protein>
<dbReference type="PANTHER" id="PTHR33116:SF78">
    <property type="entry name" value="OS12G0587133 PROTEIN"/>
    <property type="match status" value="1"/>
</dbReference>
<organism evidence="1 2">
    <name type="scientific">Canavalia gladiata</name>
    <name type="common">Sword bean</name>
    <name type="synonym">Dolichos gladiatus</name>
    <dbReference type="NCBI Taxonomy" id="3824"/>
    <lineage>
        <taxon>Eukaryota</taxon>
        <taxon>Viridiplantae</taxon>
        <taxon>Streptophyta</taxon>
        <taxon>Embryophyta</taxon>
        <taxon>Tracheophyta</taxon>
        <taxon>Spermatophyta</taxon>
        <taxon>Magnoliopsida</taxon>
        <taxon>eudicotyledons</taxon>
        <taxon>Gunneridae</taxon>
        <taxon>Pentapetalae</taxon>
        <taxon>rosids</taxon>
        <taxon>fabids</taxon>
        <taxon>Fabales</taxon>
        <taxon>Fabaceae</taxon>
        <taxon>Papilionoideae</taxon>
        <taxon>50 kb inversion clade</taxon>
        <taxon>NPAAA clade</taxon>
        <taxon>indigoferoid/millettioid clade</taxon>
        <taxon>Phaseoleae</taxon>
        <taxon>Canavalia</taxon>
    </lineage>
</organism>
<proteinExistence type="predicted"/>
<dbReference type="EMBL" id="JAYMYQ010000009">
    <property type="protein sequence ID" value="KAK7312885.1"/>
    <property type="molecule type" value="Genomic_DNA"/>
</dbReference>
<evidence type="ECO:0008006" key="3">
    <source>
        <dbReference type="Google" id="ProtNLM"/>
    </source>
</evidence>
<gene>
    <name evidence="1" type="ORF">VNO77_37110</name>
</gene>
<keyword evidence="2" id="KW-1185">Reference proteome</keyword>
<reference evidence="1 2" key="1">
    <citation type="submission" date="2024-01" db="EMBL/GenBank/DDBJ databases">
        <title>The genomes of 5 underutilized Papilionoideae crops provide insights into root nodulation and disease resistanc.</title>
        <authorList>
            <person name="Jiang F."/>
        </authorList>
    </citation>
    <scope>NUCLEOTIDE SEQUENCE [LARGE SCALE GENOMIC DNA]</scope>
    <source>
        <strain evidence="1">LVBAO_FW01</strain>
        <tissue evidence="1">Leaves</tissue>
    </source>
</reference>